<dbReference type="SUPFAM" id="SSF53756">
    <property type="entry name" value="UDP-Glycosyltransferase/glycogen phosphorylase"/>
    <property type="match status" value="1"/>
</dbReference>
<keyword evidence="2" id="KW-1185">Reference proteome</keyword>
<dbReference type="Proteomes" id="UP001500394">
    <property type="component" value="Unassembled WGS sequence"/>
</dbReference>
<reference evidence="2" key="1">
    <citation type="journal article" date="2019" name="Int. J. Syst. Evol. Microbiol.">
        <title>The Global Catalogue of Microorganisms (GCM) 10K type strain sequencing project: providing services to taxonomists for standard genome sequencing and annotation.</title>
        <authorList>
            <consortium name="The Broad Institute Genomics Platform"/>
            <consortium name="The Broad Institute Genome Sequencing Center for Infectious Disease"/>
            <person name="Wu L."/>
            <person name="Ma J."/>
        </authorList>
    </citation>
    <scope>NUCLEOTIDE SEQUENCE [LARGE SCALE GENOMIC DNA]</scope>
    <source>
        <strain evidence="2">JCM 17858</strain>
    </source>
</reference>
<name>A0ABP8R5B1_9SPHI</name>
<sequence length="409" mass="47417">MKILFIGLVWPEPQSSAAGWRILQLVEAFTQIGEVHFACAAAKSRYSFPLAERGIKEHAIVLNDASFDAFVEGLQPDIVVFDRFMVEEQYGWRVAEKCPKALRILDTEDLHFLRLAREQSFKRKTELDLHTYVAKRELASILRSDISLMISKYEILLLKEQFLIPEEKLFYIPFQEKRLEDDILAHLPAFEERQHLVFIGNFMHEPNFRTVEILKREIWPRLSKVLTKAELHIYGAYAGAKVMQLHNPKQRFHVKGRAEKARDTLAQYRVLVAPIPFGAGAKGKFVDAMAVGTPSVTTPIGAEDMSIDNLWSGFVAEDYETMVQRCVQLYSDKEIWLEKQRQGIKLFNQTVADDSFTKALVCLCRQRVEDLADYRKKYFLGEILLLQQLNATKYMSLWIEEKNKREHIE</sequence>
<evidence type="ECO:0000313" key="2">
    <source>
        <dbReference type="Proteomes" id="UP001500394"/>
    </source>
</evidence>
<dbReference type="PANTHER" id="PTHR12526:SF584">
    <property type="entry name" value="GLYCOSYLTRANSFERASE"/>
    <property type="match status" value="1"/>
</dbReference>
<dbReference type="RefSeq" id="WP_345068184.1">
    <property type="nucleotide sequence ID" value="NZ_BAABGR010000034.1"/>
</dbReference>
<proteinExistence type="predicted"/>
<dbReference type="EMBL" id="BAABGR010000034">
    <property type="protein sequence ID" value="GAA4518656.1"/>
    <property type="molecule type" value="Genomic_DNA"/>
</dbReference>
<organism evidence="1 2">
    <name type="scientific">Sphingobacterium thermophilum</name>
    <dbReference type="NCBI Taxonomy" id="768534"/>
    <lineage>
        <taxon>Bacteria</taxon>
        <taxon>Pseudomonadati</taxon>
        <taxon>Bacteroidota</taxon>
        <taxon>Sphingobacteriia</taxon>
        <taxon>Sphingobacteriales</taxon>
        <taxon>Sphingobacteriaceae</taxon>
        <taxon>Sphingobacterium</taxon>
    </lineage>
</organism>
<dbReference type="PANTHER" id="PTHR12526">
    <property type="entry name" value="GLYCOSYLTRANSFERASE"/>
    <property type="match status" value="1"/>
</dbReference>
<dbReference type="Gene3D" id="3.40.50.2000">
    <property type="entry name" value="Glycogen Phosphorylase B"/>
    <property type="match status" value="1"/>
</dbReference>
<dbReference type="Pfam" id="PF13692">
    <property type="entry name" value="Glyco_trans_1_4"/>
    <property type="match status" value="1"/>
</dbReference>
<gene>
    <name evidence="1" type="ORF">GCM10023173_20600</name>
</gene>
<evidence type="ECO:0000313" key="1">
    <source>
        <dbReference type="EMBL" id="GAA4518656.1"/>
    </source>
</evidence>
<comment type="caution">
    <text evidence="1">The sequence shown here is derived from an EMBL/GenBank/DDBJ whole genome shotgun (WGS) entry which is preliminary data.</text>
</comment>
<protein>
    <submittedName>
        <fullName evidence="1">Glycosyltransferase family 4 protein</fullName>
    </submittedName>
</protein>
<accession>A0ABP8R5B1</accession>